<comment type="caution">
    <text evidence="4">The sequence shown here is derived from an EMBL/GenBank/DDBJ whole genome shotgun (WGS) entry which is preliminary data.</text>
</comment>
<dbReference type="PROSITE" id="PS51318">
    <property type="entry name" value="TAT"/>
    <property type="match status" value="1"/>
</dbReference>
<evidence type="ECO:0000313" key="5">
    <source>
        <dbReference type="Proteomes" id="UP001589858"/>
    </source>
</evidence>
<feature type="signal peptide" evidence="2">
    <location>
        <begin position="1"/>
        <end position="28"/>
    </location>
</feature>
<dbReference type="InterPro" id="IPR029052">
    <property type="entry name" value="Metallo-depent_PP-like"/>
</dbReference>
<comment type="similarity">
    <text evidence="1">Belongs to the CapA family.</text>
</comment>
<dbReference type="Proteomes" id="UP001589858">
    <property type="component" value="Unassembled WGS sequence"/>
</dbReference>
<feature type="domain" description="Capsule synthesis protein CapA" evidence="3">
    <location>
        <begin position="53"/>
        <end position="353"/>
    </location>
</feature>
<evidence type="ECO:0000256" key="1">
    <source>
        <dbReference type="ARBA" id="ARBA00005662"/>
    </source>
</evidence>
<evidence type="ECO:0000256" key="2">
    <source>
        <dbReference type="SAM" id="SignalP"/>
    </source>
</evidence>
<dbReference type="Gene3D" id="3.60.21.10">
    <property type="match status" value="1"/>
</dbReference>
<dbReference type="EMBL" id="JBHLTM010000046">
    <property type="protein sequence ID" value="MFC0685316.1"/>
    <property type="molecule type" value="Genomic_DNA"/>
</dbReference>
<gene>
    <name evidence="4" type="ORF">ACFFF8_11975</name>
</gene>
<dbReference type="PANTHER" id="PTHR33393">
    <property type="entry name" value="POLYGLUTAMINE SYNTHESIS ACCESSORY PROTEIN RV0574C-RELATED"/>
    <property type="match status" value="1"/>
</dbReference>
<evidence type="ECO:0000313" key="4">
    <source>
        <dbReference type="EMBL" id="MFC0685316.1"/>
    </source>
</evidence>
<keyword evidence="2" id="KW-0732">Signal</keyword>
<dbReference type="CDD" id="cd07381">
    <property type="entry name" value="MPP_CapA"/>
    <property type="match status" value="1"/>
</dbReference>
<keyword evidence="5" id="KW-1185">Reference proteome</keyword>
<name>A0ABV6S7Y0_9SPHN</name>
<protein>
    <submittedName>
        <fullName evidence="4">CapA family protein</fullName>
    </submittedName>
</protein>
<dbReference type="PANTHER" id="PTHR33393:SF13">
    <property type="entry name" value="PGA BIOSYNTHESIS PROTEIN CAPA"/>
    <property type="match status" value="1"/>
</dbReference>
<reference evidence="4 5" key="1">
    <citation type="submission" date="2024-09" db="EMBL/GenBank/DDBJ databases">
        <authorList>
            <person name="Sun Q."/>
            <person name="Mori K."/>
        </authorList>
    </citation>
    <scope>NUCLEOTIDE SEQUENCE [LARGE SCALE GENOMIC DNA]</scope>
    <source>
        <strain evidence="4 5">CICC 11035S</strain>
    </source>
</reference>
<dbReference type="SMART" id="SM00854">
    <property type="entry name" value="PGA_cap"/>
    <property type="match status" value="1"/>
</dbReference>
<proteinExistence type="inferred from homology"/>
<dbReference type="InterPro" id="IPR019079">
    <property type="entry name" value="Capsule_synth_CapA"/>
</dbReference>
<accession>A0ABV6S7Y0</accession>
<evidence type="ECO:0000259" key="3">
    <source>
        <dbReference type="SMART" id="SM00854"/>
    </source>
</evidence>
<dbReference type="Pfam" id="PF09587">
    <property type="entry name" value="PGA_cap"/>
    <property type="match status" value="1"/>
</dbReference>
<organism evidence="4 5">
    <name type="scientific">Novosphingobium clariflavum</name>
    <dbReference type="NCBI Taxonomy" id="2029884"/>
    <lineage>
        <taxon>Bacteria</taxon>
        <taxon>Pseudomonadati</taxon>
        <taxon>Pseudomonadota</taxon>
        <taxon>Alphaproteobacteria</taxon>
        <taxon>Sphingomonadales</taxon>
        <taxon>Sphingomonadaceae</taxon>
        <taxon>Novosphingobium</taxon>
    </lineage>
</organism>
<dbReference type="InterPro" id="IPR006311">
    <property type="entry name" value="TAT_signal"/>
</dbReference>
<dbReference type="InterPro" id="IPR052169">
    <property type="entry name" value="CW_Biosynth-Accessory"/>
</dbReference>
<dbReference type="RefSeq" id="WP_267223560.1">
    <property type="nucleotide sequence ID" value="NZ_JAPCWC010000024.1"/>
</dbReference>
<feature type="chain" id="PRO_5045179825" evidence="2">
    <location>
        <begin position="29"/>
        <end position="481"/>
    </location>
</feature>
<dbReference type="SUPFAM" id="SSF56300">
    <property type="entry name" value="Metallo-dependent phosphatases"/>
    <property type="match status" value="1"/>
</dbReference>
<sequence length="481" mass="50582">MPIRRRALRAFLVAGAAAFAATAMPALAEEEEEGGTLPPVAAVPSTPIAGDFTFAAVGDLIYLRPMLATLEKQSPEMLRLLRSADVTFGNFETTALDLKTFKGSPQAESGGTWMLADPRVPADVAAMGIDIVGHANNHATDWGVEGMLDTLDLLDDAHVVHAGTGRSMSAARAPAYYDGGHGRIGLVSATTTFTPMSPAADPLGQVPGRGGANTIRSTEVGLVSQADLAVLARLAGTKEGAAVKLKGREYRVSADAVSPMKIEYDLNRKDVAANLLAVRQAKENGNFAVFSLHNHEPGNASRTPAGFAQGLAHQAIDAGADVYVGHGPHQLRGIEIYKGKPIFYSLGNFAMMNNSLDDVPADMYDQFGVTPGSVTTPELLAARNAKEFSDPALYETVIATAHYRDGRLDEVRLYPVDLGVNASGAGRGVPHMADAATGARILARLQALSQPYGTTIAIDHGVGVIRLGAIRGDVIRGDRGR</sequence>